<organism evidence="1">
    <name type="scientific">mine drainage metagenome</name>
    <dbReference type="NCBI Taxonomy" id="410659"/>
    <lineage>
        <taxon>unclassified sequences</taxon>
        <taxon>metagenomes</taxon>
        <taxon>ecological metagenomes</taxon>
    </lineage>
</organism>
<dbReference type="EMBL" id="MLJW01008055">
    <property type="protein sequence ID" value="OIQ64511.1"/>
    <property type="molecule type" value="Genomic_DNA"/>
</dbReference>
<gene>
    <name evidence="1" type="ORF">GALL_539380</name>
</gene>
<reference evidence="1" key="1">
    <citation type="submission" date="2016-10" db="EMBL/GenBank/DDBJ databases">
        <title>Sequence of Gallionella enrichment culture.</title>
        <authorList>
            <person name="Poehlein A."/>
            <person name="Muehling M."/>
            <person name="Daniel R."/>
        </authorList>
    </citation>
    <scope>NUCLEOTIDE SEQUENCE</scope>
</reference>
<protein>
    <submittedName>
        <fullName evidence="1">Uncharacterized protein</fullName>
    </submittedName>
</protein>
<name>A0A1J5P9M9_9ZZZZ</name>
<dbReference type="AlphaFoldDB" id="A0A1J5P9M9"/>
<accession>A0A1J5P9M9</accession>
<sequence length="137" mass="14357">MKPEVPAVLGEMAQLLVRNADPSVHPADRTSALGMTAMLLGFAAEAWDGAAHHLVQENRAVHALLVQGAAFAVPPAPPVEDDLRLSALGAENARLRAALIALQAAVEGRAEAVALNEAIWAELRASTERRKTASSVV</sequence>
<evidence type="ECO:0000313" key="1">
    <source>
        <dbReference type="EMBL" id="OIQ64511.1"/>
    </source>
</evidence>
<proteinExistence type="predicted"/>
<comment type="caution">
    <text evidence="1">The sequence shown here is derived from an EMBL/GenBank/DDBJ whole genome shotgun (WGS) entry which is preliminary data.</text>
</comment>